<dbReference type="Proteomes" id="UP000199628">
    <property type="component" value="Unassembled WGS sequence"/>
</dbReference>
<gene>
    <name evidence="2" type="ORF">SAMN04488239_12910</name>
</gene>
<evidence type="ECO:0000313" key="2">
    <source>
        <dbReference type="EMBL" id="SDE70040.1"/>
    </source>
</evidence>
<accession>A0A1G7F235</accession>
<proteinExistence type="predicted"/>
<dbReference type="EMBL" id="FMZV01000029">
    <property type="protein sequence ID" value="SDE70040.1"/>
    <property type="molecule type" value="Genomic_DNA"/>
</dbReference>
<protein>
    <submittedName>
        <fullName evidence="2">Uncharacterized protein</fullName>
    </submittedName>
</protein>
<keyword evidence="3" id="KW-1185">Reference proteome</keyword>
<evidence type="ECO:0000256" key="1">
    <source>
        <dbReference type="SAM" id="MobiDB-lite"/>
    </source>
</evidence>
<dbReference type="AlphaFoldDB" id="A0A1G7F235"/>
<organism evidence="2 3">
    <name type="scientific">Ruegeria marina</name>
    <dbReference type="NCBI Taxonomy" id="639004"/>
    <lineage>
        <taxon>Bacteria</taxon>
        <taxon>Pseudomonadati</taxon>
        <taxon>Pseudomonadota</taxon>
        <taxon>Alphaproteobacteria</taxon>
        <taxon>Rhodobacterales</taxon>
        <taxon>Roseobacteraceae</taxon>
        <taxon>Ruegeria</taxon>
    </lineage>
</organism>
<feature type="region of interest" description="Disordered" evidence="1">
    <location>
        <begin position="68"/>
        <end position="96"/>
    </location>
</feature>
<sequence>MTDRPVWILGDEPVELKLSSCPKRFMIDPGNGPVFHDKPPVDDDRAYVPPTSAQDNRLDRVDDLAHGRVVQRDHHEVGPRTAREATEIASPKSRGPTECRGIVQVARSDGIRLAFRDACGQQANLHVLNHVGRVRVRAHHDGHARIAERPEGLVWMAPA</sequence>
<name>A0A1G7F235_9RHOB</name>
<reference evidence="3" key="1">
    <citation type="submission" date="2016-10" db="EMBL/GenBank/DDBJ databases">
        <authorList>
            <person name="Varghese N."/>
            <person name="Submissions S."/>
        </authorList>
    </citation>
    <scope>NUCLEOTIDE SEQUENCE [LARGE SCALE GENOMIC DNA]</scope>
    <source>
        <strain evidence="3">CGMCC 1.9108</strain>
    </source>
</reference>
<evidence type="ECO:0000313" key="3">
    <source>
        <dbReference type="Proteomes" id="UP000199628"/>
    </source>
</evidence>
<feature type="compositionally biased region" description="Basic and acidic residues" evidence="1">
    <location>
        <begin position="68"/>
        <end position="86"/>
    </location>
</feature>